<reference evidence="1 2" key="1">
    <citation type="submission" date="2021-03" db="EMBL/GenBank/DDBJ databases">
        <title>Staphylococci and Mammaliicocci in bats.</title>
        <authorList>
            <person name="Fountain K."/>
        </authorList>
    </citation>
    <scope>NUCLEOTIDE SEQUENCE [LARGE SCALE GENOMIC DNA]</scope>
    <source>
        <strain evidence="1 2">18_1_E_SW</strain>
    </source>
</reference>
<proteinExistence type="predicted"/>
<accession>A0ABS3KZ19</accession>
<evidence type="ECO:0000313" key="2">
    <source>
        <dbReference type="Proteomes" id="UP000664081"/>
    </source>
</evidence>
<protein>
    <submittedName>
        <fullName evidence="1">Uncharacterized protein</fullName>
    </submittedName>
</protein>
<keyword evidence="2" id="KW-1185">Reference proteome</keyword>
<dbReference type="GeneID" id="66777638"/>
<comment type="caution">
    <text evidence="1">The sequence shown here is derived from an EMBL/GenBank/DDBJ whole genome shotgun (WGS) entry which is preliminary data.</text>
</comment>
<gene>
    <name evidence="1" type="ORF">J3T88_04320</name>
</gene>
<evidence type="ECO:0000313" key="1">
    <source>
        <dbReference type="EMBL" id="MBO1226548.1"/>
    </source>
</evidence>
<dbReference type="EMBL" id="JAFNLT010000003">
    <property type="protein sequence ID" value="MBO1226548.1"/>
    <property type="molecule type" value="Genomic_DNA"/>
</dbReference>
<organism evidence="1 2">
    <name type="scientific">Staphylococcus nepalensis</name>
    <dbReference type="NCBI Taxonomy" id="214473"/>
    <lineage>
        <taxon>Bacteria</taxon>
        <taxon>Bacillati</taxon>
        <taxon>Bacillota</taxon>
        <taxon>Bacilli</taxon>
        <taxon>Bacillales</taxon>
        <taxon>Staphylococcaceae</taxon>
        <taxon>Staphylococcus</taxon>
    </lineage>
</organism>
<dbReference type="RefSeq" id="WP_157772557.1">
    <property type="nucleotide sequence ID" value="NZ_BMCF01000008.1"/>
</dbReference>
<dbReference type="Proteomes" id="UP000664081">
    <property type="component" value="Unassembled WGS sequence"/>
</dbReference>
<name>A0ABS3KZ19_9STAP</name>
<sequence length="59" mass="7089">MARELFNETAKILYYKINSHYIMRDSVDIYLRFSQRNNKIFNADIECILSIETIDEVNL</sequence>